<dbReference type="GO" id="GO:0030976">
    <property type="term" value="F:thiamine pyrophosphate binding"/>
    <property type="evidence" value="ECO:0007669"/>
    <property type="project" value="UniProtKB-UniRule"/>
</dbReference>
<comment type="similarity">
    <text evidence="2 10">Belongs to the transketolase family. DXPS subfamily.</text>
</comment>
<feature type="binding site" evidence="10">
    <location>
        <begin position="119"/>
        <end position="121"/>
    </location>
    <ligand>
        <name>thiamine diphosphate</name>
        <dbReference type="ChEBI" id="CHEBI:58937"/>
    </ligand>
</feature>
<dbReference type="EMBL" id="HG934468">
    <property type="protein sequence ID" value="CDN31977.1"/>
    <property type="molecule type" value="Genomic_DNA"/>
</dbReference>
<dbReference type="InterPro" id="IPR033248">
    <property type="entry name" value="Transketolase_C"/>
</dbReference>
<dbReference type="InterPro" id="IPR005477">
    <property type="entry name" value="Dxylulose-5-P_synthase"/>
</dbReference>
<reference evidence="12 13" key="1">
    <citation type="journal article" date="2015" name="Genome Announc.">
        <title>Complete Genome Sequence of the Novel Leech Symbiont Mucinivorans hirudinis M3T.</title>
        <authorList>
            <person name="Nelson M.C."/>
            <person name="Bomar L."/>
            <person name="Graf J."/>
        </authorList>
    </citation>
    <scope>NUCLEOTIDE SEQUENCE [LARGE SCALE GENOMIC DNA]</scope>
    <source>
        <strain evidence="13">M3</strain>
    </source>
</reference>
<evidence type="ECO:0000256" key="7">
    <source>
        <dbReference type="ARBA" id="ARBA00022977"/>
    </source>
</evidence>
<keyword evidence="4 10" id="KW-0808">Transferase</keyword>
<dbReference type="CDD" id="cd02007">
    <property type="entry name" value="TPP_DXS"/>
    <property type="match status" value="1"/>
</dbReference>
<comment type="cofactor">
    <cofactor evidence="10">
        <name>Mg(2+)</name>
        <dbReference type="ChEBI" id="CHEBI:18420"/>
    </cofactor>
    <text evidence="10">Binds 1 Mg(2+) ion per subunit.</text>
</comment>
<dbReference type="PANTHER" id="PTHR43322:SF5">
    <property type="entry name" value="1-DEOXY-D-XYLULOSE-5-PHOSPHATE SYNTHASE, CHLOROPLASTIC"/>
    <property type="match status" value="1"/>
</dbReference>
<comment type="cofactor">
    <cofactor evidence="10">
        <name>thiamine diphosphate</name>
        <dbReference type="ChEBI" id="CHEBI:58937"/>
    </cofactor>
    <text evidence="10">Binds 1 thiamine pyrophosphate per subunit.</text>
</comment>
<evidence type="ECO:0000256" key="8">
    <source>
        <dbReference type="ARBA" id="ARBA00023052"/>
    </source>
</evidence>
<organism evidence="12 13">
    <name type="scientific">Mucinivorans hirudinis</name>
    <dbReference type="NCBI Taxonomy" id="1433126"/>
    <lineage>
        <taxon>Bacteria</taxon>
        <taxon>Pseudomonadati</taxon>
        <taxon>Bacteroidota</taxon>
        <taxon>Bacteroidia</taxon>
        <taxon>Bacteroidales</taxon>
        <taxon>Rikenellaceae</taxon>
        <taxon>Mucinivorans</taxon>
    </lineage>
</organism>
<evidence type="ECO:0000256" key="3">
    <source>
        <dbReference type="ARBA" id="ARBA00011738"/>
    </source>
</evidence>
<dbReference type="STRING" id="1433126.BN938_1897"/>
<dbReference type="PATRIC" id="fig|1433126.3.peg.1876"/>
<dbReference type="Pfam" id="PF02779">
    <property type="entry name" value="Transket_pyr"/>
    <property type="match status" value="1"/>
</dbReference>
<dbReference type="Gene3D" id="3.40.50.970">
    <property type="match status" value="2"/>
</dbReference>
<dbReference type="GO" id="GO:0000287">
    <property type="term" value="F:magnesium ion binding"/>
    <property type="evidence" value="ECO:0007669"/>
    <property type="project" value="UniProtKB-UniRule"/>
</dbReference>
<evidence type="ECO:0000259" key="11">
    <source>
        <dbReference type="SMART" id="SM00861"/>
    </source>
</evidence>
<keyword evidence="9 10" id="KW-0414">Isoprene biosynthesis</keyword>
<dbReference type="HAMAP" id="MF_00315">
    <property type="entry name" value="DXP_synth"/>
    <property type="match status" value="1"/>
</dbReference>
<dbReference type="GO" id="GO:0009228">
    <property type="term" value="P:thiamine biosynthetic process"/>
    <property type="evidence" value="ECO:0007669"/>
    <property type="project" value="UniProtKB-UniRule"/>
</dbReference>
<dbReference type="UniPathway" id="UPA00064">
    <property type="reaction ID" value="UER00091"/>
</dbReference>
<dbReference type="GO" id="GO:0019288">
    <property type="term" value="P:isopentenyl diphosphate biosynthetic process, methylerythritol 4-phosphate pathway"/>
    <property type="evidence" value="ECO:0007669"/>
    <property type="project" value="TreeGrafter"/>
</dbReference>
<dbReference type="InterPro" id="IPR005475">
    <property type="entry name" value="Transketolase-like_Pyr-bd"/>
</dbReference>
<feature type="binding site" evidence="10">
    <location>
        <begin position="151"/>
        <end position="152"/>
    </location>
    <ligand>
        <name>thiamine diphosphate</name>
        <dbReference type="ChEBI" id="CHEBI:58937"/>
    </ligand>
</feature>
<dbReference type="Gene3D" id="3.40.50.920">
    <property type="match status" value="1"/>
</dbReference>
<dbReference type="SMART" id="SM00861">
    <property type="entry name" value="Transket_pyr"/>
    <property type="match status" value="1"/>
</dbReference>
<dbReference type="AlphaFoldDB" id="A0A060R8Y3"/>
<name>A0A060R8Y3_9BACT</name>
<dbReference type="GO" id="GO:0005829">
    <property type="term" value="C:cytosol"/>
    <property type="evidence" value="ECO:0007669"/>
    <property type="project" value="TreeGrafter"/>
</dbReference>
<keyword evidence="13" id="KW-1185">Reference proteome</keyword>
<evidence type="ECO:0000256" key="4">
    <source>
        <dbReference type="ARBA" id="ARBA00022679"/>
    </source>
</evidence>
<feature type="binding site" evidence="10">
    <location>
        <position position="78"/>
    </location>
    <ligand>
        <name>thiamine diphosphate</name>
        <dbReference type="ChEBI" id="CHEBI:58937"/>
    </ligand>
</feature>
<dbReference type="NCBIfam" id="NF003933">
    <property type="entry name" value="PRK05444.2-2"/>
    <property type="match status" value="1"/>
</dbReference>
<feature type="binding site" evidence="10">
    <location>
        <position position="150"/>
    </location>
    <ligand>
        <name>Mg(2+)</name>
        <dbReference type="ChEBI" id="CHEBI:18420"/>
    </ligand>
</feature>
<dbReference type="Proteomes" id="UP000027616">
    <property type="component" value="Chromosome I"/>
</dbReference>
<dbReference type="PANTHER" id="PTHR43322">
    <property type="entry name" value="1-D-DEOXYXYLULOSE 5-PHOSPHATE SYNTHASE-RELATED"/>
    <property type="match status" value="1"/>
</dbReference>
<accession>A0A060R8Y3</accession>
<dbReference type="Pfam" id="PF13292">
    <property type="entry name" value="DXP_synthase_N"/>
    <property type="match status" value="1"/>
</dbReference>
<dbReference type="HOGENOM" id="CLU_009227_1_4_10"/>
<feature type="binding site" evidence="10">
    <location>
        <position position="368"/>
    </location>
    <ligand>
        <name>thiamine diphosphate</name>
        <dbReference type="ChEBI" id="CHEBI:58937"/>
    </ligand>
</feature>
<dbReference type="OrthoDB" id="9803371at2"/>
<dbReference type="InterPro" id="IPR029061">
    <property type="entry name" value="THDP-binding"/>
</dbReference>
<dbReference type="Pfam" id="PF02780">
    <property type="entry name" value="Transketolase_C"/>
    <property type="match status" value="1"/>
</dbReference>
<dbReference type="GO" id="GO:0016114">
    <property type="term" value="P:terpenoid biosynthetic process"/>
    <property type="evidence" value="ECO:0007669"/>
    <property type="project" value="UniProtKB-UniRule"/>
</dbReference>
<evidence type="ECO:0000256" key="6">
    <source>
        <dbReference type="ARBA" id="ARBA00022842"/>
    </source>
</evidence>
<dbReference type="KEGG" id="rbc:BN938_1897"/>
<feature type="binding site" evidence="10">
    <location>
        <position position="179"/>
    </location>
    <ligand>
        <name>Mg(2+)</name>
        <dbReference type="ChEBI" id="CHEBI:18420"/>
    </ligand>
</feature>
<dbReference type="SUPFAM" id="SSF52518">
    <property type="entry name" value="Thiamin diphosphate-binding fold (THDP-binding)"/>
    <property type="match status" value="2"/>
</dbReference>
<keyword evidence="8 10" id="KW-0786">Thiamine pyrophosphate</keyword>
<dbReference type="InterPro" id="IPR009014">
    <property type="entry name" value="Transketo_C/PFOR_II"/>
</dbReference>
<comment type="subunit">
    <text evidence="3 10">Homodimer.</text>
</comment>
<evidence type="ECO:0000256" key="1">
    <source>
        <dbReference type="ARBA" id="ARBA00004980"/>
    </source>
</evidence>
<proteinExistence type="inferred from homology"/>
<dbReference type="CDD" id="cd07033">
    <property type="entry name" value="TPP_PYR_DXS_TK_like"/>
    <property type="match status" value="1"/>
</dbReference>
<dbReference type="EC" id="2.2.1.7" evidence="10"/>
<keyword evidence="6 10" id="KW-0460">Magnesium</keyword>
<gene>
    <name evidence="10" type="primary">dxs</name>
    <name evidence="12" type="ORF">BN938_1897</name>
</gene>
<evidence type="ECO:0000313" key="13">
    <source>
        <dbReference type="Proteomes" id="UP000027616"/>
    </source>
</evidence>
<evidence type="ECO:0000313" key="12">
    <source>
        <dbReference type="EMBL" id="CDN31977.1"/>
    </source>
</evidence>
<dbReference type="SUPFAM" id="SSF52922">
    <property type="entry name" value="TK C-terminal domain-like"/>
    <property type="match status" value="1"/>
</dbReference>
<evidence type="ECO:0000256" key="9">
    <source>
        <dbReference type="ARBA" id="ARBA00023229"/>
    </source>
</evidence>
<evidence type="ECO:0000256" key="10">
    <source>
        <dbReference type="HAMAP-Rule" id="MF_00315"/>
    </source>
</evidence>
<dbReference type="eggNOG" id="COG1154">
    <property type="taxonomic scope" value="Bacteria"/>
</dbReference>
<evidence type="ECO:0000256" key="5">
    <source>
        <dbReference type="ARBA" id="ARBA00022723"/>
    </source>
</evidence>
<dbReference type="GO" id="GO:0008661">
    <property type="term" value="F:1-deoxy-D-xylulose-5-phosphate synthase activity"/>
    <property type="evidence" value="ECO:0007669"/>
    <property type="project" value="UniProtKB-UniRule"/>
</dbReference>
<feature type="binding site" evidence="10">
    <location>
        <position position="179"/>
    </location>
    <ligand>
        <name>thiamine diphosphate</name>
        <dbReference type="ChEBI" id="CHEBI:58937"/>
    </ligand>
</feature>
<comment type="function">
    <text evidence="10">Catalyzes the acyloin condensation reaction between C atoms 2 and 3 of pyruvate and glyceraldehyde 3-phosphate to yield 1-deoxy-D-xylulose-5-phosphate (DXP).</text>
</comment>
<comment type="pathway">
    <text evidence="1 10">Metabolic intermediate biosynthesis; 1-deoxy-D-xylulose 5-phosphate biosynthesis; 1-deoxy-D-xylulose 5-phosphate from D-glyceraldehyde 3-phosphate and pyruvate: step 1/1.</text>
</comment>
<comment type="catalytic activity">
    <reaction evidence="10">
        <text>D-glyceraldehyde 3-phosphate + pyruvate + H(+) = 1-deoxy-D-xylulose 5-phosphate + CO2</text>
        <dbReference type="Rhea" id="RHEA:12605"/>
        <dbReference type="ChEBI" id="CHEBI:15361"/>
        <dbReference type="ChEBI" id="CHEBI:15378"/>
        <dbReference type="ChEBI" id="CHEBI:16526"/>
        <dbReference type="ChEBI" id="CHEBI:57792"/>
        <dbReference type="ChEBI" id="CHEBI:59776"/>
        <dbReference type="EC" id="2.2.1.7"/>
    </reaction>
</comment>
<keyword evidence="7 10" id="KW-0784">Thiamine biosynthesis</keyword>
<dbReference type="NCBIfam" id="TIGR00204">
    <property type="entry name" value="dxs"/>
    <property type="match status" value="1"/>
</dbReference>
<feature type="domain" description="Transketolase-like pyrimidine-binding" evidence="11">
    <location>
        <begin position="317"/>
        <end position="483"/>
    </location>
</feature>
<keyword evidence="5 10" id="KW-0479">Metal-binding</keyword>
<dbReference type="InterPro" id="IPR020826">
    <property type="entry name" value="Transketolase_BS"/>
</dbReference>
<protein>
    <recommendedName>
        <fullName evidence="10">1-deoxy-D-xylulose-5-phosphate synthase</fullName>
        <ecNumber evidence="10">2.2.1.7</ecNumber>
    </recommendedName>
    <alternativeName>
        <fullName evidence="10">1-deoxyxylulose-5-phosphate synthase</fullName>
        <shortName evidence="10">DXP synthase</shortName>
        <shortName evidence="10">DXPS</shortName>
    </alternativeName>
</protein>
<feature type="binding site" evidence="10">
    <location>
        <position position="287"/>
    </location>
    <ligand>
        <name>thiamine diphosphate</name>
        <dbReference type="ChEBI" id="CHEBI:58937"/>
    </ligand>
</feature>
<dbReference type="PROSITE" id="PS00802">
    <property type="entry name" value="TRANSKETOLASE_2"/>
    <property type="match status" value="1"/>
</dbReference>
<sequence length="618" mass="67153">MEICDTKYLVKIDSPADLKLLSLDELKIYCRELRDFLIDELSKNPGHFGSSLGAVELAVAIHYVYDIPEDKLVWDVGHQAYAHKIITGRRDAFPTNRKLGGLSGFPKMSESEYDSFGAGHASTSISAALGMAVAARLKKSRSKAIAVIGDGSMTGGLAFEGLNNAGAEKADLLVILNDNNHSIDPNVGALKEYFLDLTTSRRYNRMKIHIWNLLGFSPRFRRFLQKIEHGAKSFFLHQSNVFESLGFRYFGPTDGNDVVSLVRALRDLREIGGAKLLHIYTTKGKGYEPAEQNHTEWHAPGKFDPNTGEKGVAAQTLRYQDVFGYTILELARTNEIIVGVTPAMPTGCSLNIMMEAMPERAFDVGIAEGHAVTFAAGMAAAGLMPFCNIYSSFSQRSIDNIIHDVALQGLEVVLCLDRAGLVGEDGATHHGVFDIALLRAVPNIIIAAPADAVELRNIMYTASLGGYKGCFVIRYPRGGAFPKDVLNHECSLVEIGRGRKISGGERVAILSLGDMFEVAAQAAASCGGAHYDLRFAKPLDSALLDEVAANYGQVIVCENGVEAGGVGSAVLEYFARKGYKGDVRVVGIGDEFVEQGSVSQLWEQVGFREKLLKMTSLK</sequence>
<evidence type="ECO:0000256" key="2">
    <source>
        <dbReference type="ARBA" id="ARBA00011081"/>
    </source>
</evidence>